<evidence type="ECO:0000313" key="1">
    <source>
        <dbReference type="EMBL" id="GFQ97490.1"/>
    </source>
</evidence>
<protein>
    <submittedName>
        <fullName evidence="1">Uncharacterized protein</fullName>
    </submittedName>
</protein>
<dbReference type="EMBL" id="BMAO01034567">
    <property type="protein sequence ID" value="GFQ97490.1"/>
    <property type="molecule type" value="Genomic_DNA"/>
</dbReference>
<dbReference type="OrthoDB" id="6421164at2759"/>
<evidence type="ECO:0000313" key="2">
    <source>
        <dbReference type="Proteomes" id="UP000887116"/>
    </source>
</evidence>
<name>A0A8X6L4K1_TRICU</name>
<accession>A0A8X6L4K1</accession>
<sequence>MNQNVNDFYILLPSNASMNYFPQNTPDHFQTKLAYPITLNGEWECCLTEVTIPGKYFTIHSDYNDYYSIETTENVEGTTLLPEFSIPLYTHNENYTDFVEGVNANVKKLVKDPPIKFSLTENKKKIKISLKPYWELTITAEKGNNFLRLLKLDPYKDDVTPSYSGGATVMRNYTAPNVEFFKDQEIKIKLKNPIPKNTHEISLHDMENRDIFDQITEKIIYKTGDVLAFFKKQKNRVIITLKSNIEIRLNRKFCLKLMDALNIKNESYIIRDENFPVRFDYSEVVDKAEGEQFELIEYENFPVIQRVQKTYNLKIRSGMYQLAENFFKEFQYVLLRELADSKFELIVPPNIKVTFGEKLSNMLGFRTNIFTEGNYKSDYILELRAGITEVYVFCDIISPSLVGDVSAPILKIIPIANEYKEQIVKQFTVPLYFPVKKNYFDVIEIQLVTSSGTPIKFISGKTNLVLSFRRKAV</sequence>
<proteinExistence type="predicted"/>
<gene>
    <name evidence="1" type="primary">AVEN_174318_1</name>
    <name evidence="1" type="ORF">TNCT_111781</name>
</gene>
<dbReference type="Proteomes" id="UP000887116">
    <property type="component" value="Unassembled WGS sequence"/>
</dbReference>
<organism evidence="1 2">
    <name type="scientific">Trichonephila clavata</name>
    <name type="common">Joro spider</name>
    <name type="synonym">Nephila clavata</name>
    <dbReference type="NCBI Taxonomy" id="2740835"/>
    <lineage>
        <taxon>Eukaryota</taxon>
        <taxon>Metazoa</taxon>
        <taxon>Ecdysozoa</taxon>
        <taxon>Arthropoda</taxon>
        <taxon>Chelicerata</taxon>
        <taxon>Arachnida</taxon>
        <taxon>Araneae</taxon>
        <taxon>Araneomorphae</taxon>
        <taxon>Entelegynae</taxon>
        <taxon>Araneoidea</taxon>
        <taxon>Nephilidae</taxon>
        <taxon>Trichonephila</taxon>
    </lineage>
</organism>
<dbReference type="AlphaFoldDB" id="A0A8X6L4K1"/>
<comment type="caution">
    <text evidence="1">The sequence shown here is derived from an EMBL/GenBank/DDBJ whole genome shotgun (WGS) entry which is preliminary data.</text>
</comment>
<reference evidence="1" key="1">
    <citation type="submission" date="2020-07" db="EMBL/GenBank/DDBJ databases">
        <title>Multicomponent nature underlies the extraordinary mechanical properties of spider dragline silk.</title>
        <authorList>
            <person name="Kono N."/>
            <person name="Nakamura H."/>
            <person name="Mori M."/>
            <person name="Yoshida Y."/>
            <person name="Ohtoshi R."/>
            <person name="Malay A.D."/>
            <person name="Moran D.A.P."/>
            <person name="Tomita M."/>
            <person name="Numata K."/>
            <person name="Arakawa K."/>
        </authorList>
    </citation>
    <scope>NUCLEOTIDE SEQUENCE</scope>
</reference>
<keyword evidence="2" id="KW-1185">Reference proteome</keyword>